<dbReference type="PROSITE" id="PS00999">
    <property type="entry name" value="SSI"/>
    <property type="match status" value="1"/>
</dbReference>
<name>A0A4R4Y5Z9_9ACTN</name>
<reference evidence="10 11" key="1">
    <citation type="submission" date="2019-03" db="EMBL/GenBank/DDBJ databases">
        <title>Draft genome sequences of novel Actinobacteria.</title>
        <authorList>
            <person name="Sahin N."/>
            <person name="Ay H."/>
            <person name="Saygin H."/>
        </authorList>
    </citation>
    <scope>NUCLEOTIDE SEQUENCE [LARGE SCALE GENOMIC DNA]</scope>
    <source>
        <strain evidence="10 11">CH32</strain>
    </source>
</reference>
<dbReference type="Pfam" id="PF00720">
    <property type="entry name" value="SSI"/>
    <property type="match status" value="1"/>
</dbReference>
<evidence type="ECO:0000313" key="10">
    <source>
        <dbReference type="EMBL" id="TDD39841.1"/>
    </source>
</evidence>
<feature type="domain" description="Subtilisin inhibitor" evidence="9">
    <location>
        <begin position="110"/>
        <end position="178"/>
    </location>
</feature>
<dbReference type="SUPFAM" id="SSF55399">
    <property type="entry name" value="Subtilisin inhibitor"/>
    <property type="match status" value="1"/>
</dbReference>
<dbReference type="GO" id="GO:0004867">
    <property type="term" value="F:serine-type endopeptidase inhibitor activity"/>
    <property type="evidence" value="ECO:0007669"/>
    <property type="project" value="UniProtKB-KW"/>
</dbReference>
<dbReference type="Proteomes" id="UP000295302">
    <property type="component" value="Unassembled WGS sequence"/>
</dbReference>
<evidence type="ECO:0000259" key="9">
    <source>
        <dbReference type="Pfam" id="PF00720"/>
    </source>
</evidence>
<gene>
    <name evidence="10" type="ORF">E1286_34880</name>
</gene>
<sequence>MDTSRTVAMMGPPSHPGTVVDQGGLMTHLLSAGRRLAALGLCAAAVVAAPFTARPADAARSGAELYITVTPRGAVTPSGHLTHDWRAQWTRLPRTWGSHLTRLPRYSGVQSLRLTCDPDGGYHPRPSEACDELRAVHGHVRALNVDPGPCMRIYRPVTVEVRGRWYGRHSYYKQEFSNWCEMERRLGPLV</sequence>
<evidence type="ECO:0000313" key="11">
    <source>
        <dbReference type="Proteomes" id="UP000295302"/>
    </source>
</evidence>
<evidence type="ECO:0000256" key="4">
    <source>
        <dbReference type="ARBA" id="ARBA00022525"/>
    </source>
</evidence>
<keyword evidence="6 8" id="KW-0722">Serine protease inhibitor</keyword>
<dbReference type="InterPro" id="IPR000691">
    <property type="entry name" value="Prot_inh_I16_SSI"/>
</dbReference>
<evidence type="ECO:0000256" key="5">
    <source>
        <dbReference type="ARBA" id="ARBA00022690"/>
    </source>
</evidence>
<dbReference type="Gene3D" id="3.30.350.10">
    <property type="entry name" value="Subtilisin inhibitor-like"/>
    <property type="match status" value="1"/>
</dbReference>
<evidence type="ECO:0000256" key="7">
    <source>
        <dbReference type="ARBA" id="ARBA00023157"/>
    </source>
</evidence>
<protein>
    <recommendedName>
        <fullName evidence="9">Subtilisin inhibitor domain-containing protein</fullName>
    </recommendedName>
</protein>
<dbReference type="GO" id="GO:0005576">
    <property type="term" value="C:extracellular region"/>
    <property type="evidence" value="ECO:0007669"/>
    <property type="project" value="UniProtKB-SubCell"/>
</dbReference>
<dbReference type="InterPro" id="IPR023549">
    <property type="entry name" value="Subtilisin_inhibitor"/>
</dbReference>
<keyword evidence="5 8" id="KW-0646">Protease inhibitor</keyword>
<evidence type="ECO:0000256" key="1">
    <source>
        <dbReference type="ARBA" id="ARBA00004613"/>
    </source>
</evidence>
<organism evidence="10 11">
    <name type="scientific">Nonomuraea terrae</name>
    <dbReference type="NCBI Taxonomy" id="2530383"/>
    <lineage>
        <taxon>Bacteria</taxon>
        <taxon>Bacillati</taxon>
        <taxon>Actinomycetota</taxon>
        <taxon>Actinomycetes</taxon>
        <taxon>Streptosporangiales</taxon>
        <taxon>Streptosporangiaceae</taxon>
        <taxon>Nonomuraea</taxon>
    </lineage>
</organism>
<evidence type="ECO:0000256" key="3">
    <source>
        <dbReference type="ARBA" id="ARBA00011738"/>
    </source>
</evidence>
<keyword evidence="7" id="KW-1015">Disulfide bond</keyword>
<comment type="subcellular location">
    <subcellularLocation>
        <location evidence="1">Secreted</location>
    </subcellularLocation>
</comment>
<dbReference type="InterPro" id="IPR020054">
    <property type="entry name" value="Prot_inh_SSI_I16_CS"/>
</dbReference>
<dbReference type="OrthoDB" id="3542626at2"/>
<evidence type="ECO:0000256" key="6">
    <source>
        <dbReference type="ARBA" id="ARBA00022900"/>
    </source>
</evidence>
<comment type="similarity">
    <text evidence="2 8">Belongs to the protease inhibitor I16 (SSI) family.</text>
</comment>
<comment type="caution">
    <text evidence="10">The sequence shown here is derived from an EMBL/GenBank/DDBJ whole genome shotgun (WGS) entry which is preliminary data.</text>
</comment>
<keyword evidence="4" id="KW-0964">Secreted</keyword>
<dbReference type="PRINTS" id="PR00294">
    <property type="entry name" value="SSBTLNINHBTR"/>
</dbReference>
<proteinExistence type="inferred from homology"/>
<evidence type="ECO:0000256" key="2">
    <source>
        <dbReference type="ARBA" id="ARBA00010472"/>
    </source>
</evidence>
<keyword evidence="11" id="KW-1185">Reference proteome</keyword>
<evidence type="ECO:0000256" key="8">
    <source>
        <dbReference type="RuleBase" id="RU003471"/>
    </source>
</evidence>
<dbReference type="EMBL" id="SMKQ01000163">
    <property type="protein sequence ID" value="TDD39841.1"/>
    <property type="molecule type" value="Genomic_DNA"/>
</dbReference>
<dbReference type="InterPro" id="IPR036819">
    <property type="entry name" value="Subtilisin_inhibitor-like_sf"/>
</dbReference>
<comment type="subunit">
    <text evidence="3">Homodimer.</text>
</comment>
<accession>A0A4R4Y5Z9</accession>
<dbReference type="AlphaFoldDB" id="A0A4R4Y5Z9"/>